<dbReference type="OrthoDB" id="416553at2759"/>
<feature type="compositionally biased region" description="Polar residues" evidence="1">
    <location>
        <begin position="171"/>
        <end position="180"/>
    </location>
</feature>
<feature type="compositionally biased region" description="Polar residues" evidence="1">
    <location>
        <begin position="114"/>
        <end position="125"/>
    </location>
</feature>
<organism evidence="2 3">
    <name type="scientific">Liparis tanakae</name>
    <name type="common">Tanaka's snailfish</name>
    <dbReference type="NCBI Taxonomy" id="230148"/>
    <lineage>
        <taxon>Eukaryota</taxon>
        <taxon>Metazoa</taxon>
        <taxon>Chordata</taxon>
        <taxon>Craniata</taxon>
        <taxon>Vertebrata</taxon>
        <taxon>Euteleostomi</taxon>
        <taxon>Actinopterygii</taxon>
        <taxon>Neopterygii</taxon>
        <taxon>Teleostei</taxon>
        <taxon>Neoteleostei</taxon>
        <taxon>Acanthomorphata</taxon>
        <taxon>Eupercaria</taxon>
        <taxon>Perciformes</taxon>
        <taxon>Cottioidei</taxon>
        <taxon>Cottales</taxon>
        <taxon>Liparidae</taxon>
        <taxon>Liparis</taxon>
    </lineage>
</organism>
<evidence type="ECO:0000313" key="3">
    <source>
        <dbReference type="Proteomes" id="UP000314294"/>
    </source>
</evidence>
<dbReference type="EMBL" id="SRLO01000032">
    <property type="protein sequence ID" value="TNN83579.1"/>
    <property type="molecule type" value="Genomic_DNA"/>
</dbReference>
<dbReference type="Proteomes" id="UP000314294">
    <property type="component" value="Unassembled WGS sequence"/>
</dbReference>
<feature type="region of interest" description="Disordered" evidence="1">
    <location>
        <begin position="91"/>
        <end position="192"/>
    </location>
</feature>
<protein>
    <submittedName>
        <fullName evidence="2">Uncharacterized protein</fullName>
    </submittedName>
</protein>
<keyword evidence="3" id="KW-1185">Reference proteome</keyword>
<evidence type="ECO:0000313" key="2">
    <source>
        <dbReference type="EMBL" id="TNN83579.1"/>
    </source>
</evidence>
<reference evidence="2 3" key="1">
    <citation type="submission" date="2019-03" db="EMBL/GenBank/DDBJ databases">
        <title>First draft genome of Liparis tanakae, snailfish: a comprehensive survey of snailfish specific genes.</title>
        <authorList>
            <person name="Kim W."/>
            <person name="Song I."/>
            <person name="Jeong J.-H."/>
            <person name="Kim D."/>
            <person name="Kim S."/>
            <person name="Ryu S."/>
            <person name="Song J.Y."/>
            <person name="Lee S.K."/>
        </authorList>
    </citation>
    <scope>NUCLEOTIDE SEQUENCE [LARGE SCALE GENOMIC DNA]</scope>
    <source>
        <tissue evidence="2">Muscle</tissue>
    </source>
</reference>
<comment type="caution">
    <text evidence="2">The sequence shown here is derived from an EMBL/GenBank/DDBJ whole genome shotgun (WGS) entry which is preliminary data.</text>
</comment>
<sequence>MALRGPRLPAAEFLPDFVAHSVSTAETSGSRLSPSLDGRGGKNPSPVSKERQARSIAISNAKVEPGSVKQSSSNEAKRDILDHEAFVDFAHPASRRACPVSRQQTDSELHRPAATSQNSCSSQVGLSKKGHLLKDKPKPAPGGMNIPSIREPESNYKQQQEFLPRGATGKCSFTNDSQNKPVARCREQEKTL</sequence>
<feature type="region of interest" description="Disordered" evidence="1">
    <location>
        <begin position="23"/>
        <end position="79"/>
    </location>
</feature>
<evidence type="ECO:0000256" key="1">
    <source>
        <dbReference type="SAM" id="MobiDB-lite"/>
    </source>
</evidence>
<proteinExistence type="predicted"/>
<gene>
    <name evidence="2" type="ORF">EYF80_006097</name>
</gene>
<name>A0A4Z2J053_9TELE</name>
<dbReference type="AlphaFoldDB" id="A0A4Z2J053"/>
<accession>A0A4Z2J053</accession>
<feature type="compositionally biased region" description="Polar residues" evidence="1">
    <location>
        <begin position="23"/>
        <end position="33"/>
    </location>
</feature>